<keyword evidence="3" id="KW-1185">Reference proteome</keyword>
<dbReference type="EMBL" id="BPLQ01000493">
    <property type="protein sequence ID" value="GIX72093.1"/>
    <property type="molecule type" value="Genomic_DNA"/>
</dbReference>
<dbReference type="Proteomes" id="UP001054837">
    <property type="component" value="Unassembled WGS sequence"/>
</dbReference>
<evidence type="ECO:0000256" key="1">
    <source>
        <dbReference type="SAM" id="MobiDB-lite"/>
    </source>
</evidence>
<gene>
    <name evidence="2" type="ORF">CDAR_416591</name>
</gene>
<accession>A0AAV4MJQ7</accession>
<organism evidence="2 3">
    <name type="scientific">Caerostris darwini</name>
    <dbReference type="NCBI Taxonomy" id="1538125"/>
    <lineage>
        <taxon>Eukaryota</taxon>
        <taxon>Metazoa</taxon>
        <taxon>Ecdysozoa</taxon>
        <taxon>Arthropoda</taxon>
        <taxon>Chelicerata</taxon>
        <taxon>Arachnida</taxon>
        <taxon>Araneae</taxon>
        <taxon>Araneomorphae</taxon>
        <taxon>Entelegynae</taxon>
        <taxon>Araneoidea</taxon>
        <taxon>Araneidae</taxon>
        <taxon>Caerostris</taxon>
    </lineage>
</organism>
<sequence length="131" mass="14975">MSHFVSKYERTIKINQKFLTTPRYLRNTLQTTSFPSPKKPSFRLAWSIPTLPRYHLKPKARLFHTRRLLTILLRSIPTPRPPQISDTSPAAIFFLPPSQKVPAENNRWQCTSTTTPKSCSSPSLRAGGVRS</sequence>
<evidence type="ECO:0000313" key="3">
    <source>
        <dbReference type="Proteomes" id="UP001054837"/>
    </source>
</evidence>
<name>A0AAV4MJQ7_9ARAC</name>
<dbReference type="AlphaFoldDB" id="A0AAV4MJQ7"/>
<feature type="compositionally biased region" description="Low complexity" evidence="1">
    <location>
        <begin position="110"/>
        <end position="123"/>
    </location>
</feature>
<feature type="region of interest" description="Disordered" evidence="1">
    <location>
        <begin position="109"/>
        <end position="131"/>
    </location>
</feature>
<protein>
    <submittedName>
        <fullName evidence="2">Uncharacterized protein</fullName>
    </submittedName>
</protein>
<comment type="caution">
    <text evidence="2">The sequence shown here is derived from an EMBL/GenBank/DDBJ whole genome shotgun (WGS) entry which is preliminary data.</text>
</comment>
<evidence type="ECO:0000313" key="2">
    <source>
        <dbReference type="EMBL" id="GIX72093.1"/>
    </source>
</evidence>
<reference evidence="2 3" key="1">
    <citation type="submission" date="2021-06" db="EMBL/GenBank/DDBJ databases">
        <title>Caerostris darwini draft genome.</title>
        <authorList>
            <person name="Kono N."/>
            <person name="Arakawa K."/>
        </authorList>
    </citation>
    <scope>NUCLEOTIDE SEQUENCE [LARGE SCALE GENOMIC DNA]</scope>
</reference>
<proteinExistence type="predicted"/>